<keyword evidence="3" id="KW-1003">Cell membrane</keyword>
<accession>A0AAV8TRL0</accession>
<dbReference type="InterPro" id="IPR003593">
    <property type="entry name" value="AAA+_ATPase"/>
</dbReference>
<evidence type="ECO:0000259" key="18">
    <source>
        <dbReference type="PROSITE" id="PS50893"/>
    </source>
</evidence>
<comment type="subcellular location">
    <subcellularLocation>
        <location evidence="1">Cell membrane</location>
        <topology evidence="1">Multi-pass membrane protein</topology>
    </subcellularLocation>
</comment>
<dbReference type="InterPro" id="IPR027417">
    <property type="entry name" value="P-loop_NTPase"/>
</dbReference>
<evidence type="ECO:0000256" key="2">
    <source>
        <dbReference type="ARBA" id="ARBA00022448"/>
    </source>
</evidence>
<feature type="transmembrane region" description="Helical" evidence="17">
    <location>
        <begin position="514"/>
        <end position="536"/>
    </location>
</feature>
<dbReference type="Pfam" id="PF00005">
    <property type="entry name" value="ABC_tran"/>
    <property type="match status" value="1"/>
</dbReference>
<dbReference type="GO" id="GO:0140359">
    <property type="term" value="F:ABC-type transporter activity"/>
    <property type="evidence" value="ECO:0007669"/>
    <property type="project" value="InterPro"/>
</dbReference>
<dbReference type="EMBL" id="JAIWQS010000003">
    <property type="protein sequence ID" value="KAJ8769363.1"/>
    <property type="molecule type" value="Genomic_DNA"/>
</dbReference>
<evidence type="ECO:0000256" key="4">
    <source>
        <dbReference type="ARBA" id="ARBA00022692"/>
    </source>
</evidence>
<evidence type="ECO:0000256" key="5">
    <source>
        <dbReference type="ARBA" id="ARBA00022741"/>
    </source>
</evidence>
<dbReference type="PROSITE" id="PS00211">
    <property type="entry name" value="ABC_TRANSPORTER_1"/>
    <property type="match status" value="1"/>
</dbReference>
<dbReference type="GO" id="GO:0016887">
    <property type="term" value="F:ATP hydrolysis activity"/>
    <property type="evidence" value="ECO:0007669"/>
    <property type="project" value="InterPro"/>
</dbReference>
<keyword evidence="5" id="KW-0547">Nucleotide-binding</keyword>
<evidence type="ECO:0000256" key="13">
    <source>
        <dbReference type="ARBA" id="ARBA00062868"/>
    </source>
</evidence>
<dbReference type="InterPro" id="IPR013525">
    <property type="entry name" value="ABC2_TM"/>
</dbReference>
<evidence type="ECO:0000313" key="20">
    <source>
        <dbReference type="Proteomes" id="UP001159364"/>
    </source>
</evidence>
<evidence type="ECO:0000256" key="8">
    <source>
        <dbReference type="ARBA" id="ARBA00022967"/>
    </source>
</evidence>
<protein>
    <recommendedName>
        <fullName evidence="14">ABC transporter G family member STR2</fullName>
    </recommendedName>
    <alternativeName>
        <fullName evidence="15">Protein STUNTED ARBUSCULE 2</fullName>
    </alternativeName>
</protein>
<keyword evidence="20" id="KW-1185">Reference proteome</keyword>
<dbReference type="PANTHER" id="PTHR48041">
    <property type="entry name" value="ABC TRANSPORTER G FAMILY MEMBER 28"/>
    <property type="match status" value="1"/>
</dbReference>
<feature type="transmembrane region" description="Helical" evidence="17">
    <location>
        <begin position="482"/>
        <end position="502"/>
    </location>
</feature>
<comment type="similarity">
    <text evidence="12">Belongs to the ABC transporter superfamily. ABCG family. Stunted arbuscule (STR) subfamily.</text>
</comment>
<evidence type="ECO:0000256" key="14">
    <source>
        <dbReference type="ARBA" id="ARBA00071994"/>
    </source>
</evidence>
<name>A0AAV8TRL0_9ROSI</name>
<keyword evidence="7" id="KW-0067">ATP-binding</keyword>
<dbReference type="InterPro" id="IPR003439">
    <property type="entry name" value="ABC_transporter-like_ATP-bd"/>
</dbReference>
<reference evidence="19 20" key="1">
    <citation type="submission" date="2021-09" db="EMBL/GenBank/DDBJ databases">
        <title>Genomic insights and catalytic innovation underlie evolution of tropane alkaloids biosynthesis.</title>
        <authorList>
            <person name="Wang Y.-J."/>
            <person name="Tian T."/>
            <person name="Huang J.-P."/>
            <person name="Huang S.-X."/>
        </authorList>
    </citation>
    <scope>NUCLEOTIDE SEQUENCE [LARGE SCALE GENOMIC DNA]</scope>
    <source>
        <strain evidence="19">KIB-2018</strain>
        <tissue evidence="19">Leaf</tissue>
    </source>
</reference>
<dbReference type="Gene3D" id="3.40.50.300">
    <property type="entry name" value="P-loop containing nucleotide triphosphate hydrolases"/>
    <property type="match status" value="1"/>
</dbReference>
<evidence type="ECO:0000256" key="16">
    <source>
        <dbReference type="SAM" id="MobiDB-lite"/>
    </source>
</evidence>
<keyword evidence="2" id="KW-0813">Transport</keyword>
<keyword evidence="8" id="KW-1278">Translocase</keyword>
<evidence type="ECO:0000256" key="3">
    <source>
        <dbReference type="ARBA" id="ARBA00022475"/>
    </source>
</evidence>
<keyword evidence="4 17" id="KW-0812">Transmembrane</keyword>
<dbReference type="Pfam" id="PF01061">
    <property type="entry name" value="ABC2_membrane"/>
    <property type="match status" value="1"/>
</dbReference>
<evidence type="ECO:0000256" key="17">
    <source>
        <dbReference type="SAM" id="Phobius"/>
    </source>
</evidence>
<evidence type="ECO:0000256" key="11">
    <source>
        <dbReference type="ARBA" id="ARBA00023180"/>
    </source>
</evidence>
<dbReference type="InterPro" id="IPR050352">
    <property type="entry name" value="ABCG_transporters"/>
</dbReference>
<dbReference type="AlphaFoldDB" id="A0AAV8TRL0"/>
<evidence type="ECO:0000313" key="19">
    <source>
        <dbReference type="EMBL" id="KAJ8769363.1"/>
    </source>
</evidence>
<evidence type="ECO:0000256" key="15">
    <source>
        <dbReference type="ARBA" id="ARBA00079341"/>
    </source>
</evidence>
<dbReference type="GO" id="GO:0005886">
    <property type="term" value="C:plasma membrane"/>
    <property type="evidence" value="ECO:0007669"/>
    <property type="project" value="UniProtKB-SubCell"/>
</dbReference>
<evidence type="ECO:0000256" key="7">
    <source>
        <dbReference type="ARBA" id="ARBA00022840"/>
    </source>
</evidence>
<dbReference type="Proteomes" id="UP001159364">
    <property type="component" value="Linkage Group LG03"/>
</dbReference>
<dbReference type="SUPFAM" id="SSF52540">
    <property type="entry name" value="P-loop containing nucleoside triphosphate hydrolases"/>
    <property type="match status" value="1"/>
</dbReference>
<keyword evidence="6" id="KW-0378">Hydrolase</keyword>
<comment type="subunit">
    <text evidence="13">Heterodimerizes with STR; the resulting transporter is located in the peri-arbuscular membrane.</text>
</comment>
<feature type="region of interest" description="Disordered" evidence="16">
    <location>
        <begin position="311"/>
        <end position="369"/>
    </location>
</feature>
<sequence length="733" mass="82470">MAYMNGRHQETVIDIRKPINFTGGLEFSGLTYTVTKKRKADGKWLSQKVDLLNKITGYAPKGCVTAVMGPSGAGKSTFLDGLAGRIASGSLQGRVSVDGVEVSPSLVKRTSAYIMQDDRLFPMLTVYETLMFAADFRLGPISRTEKKERVEQLIEQLGLSSTRNTYIGDEETRGVSGGERRRVSIGVDIIHGPSLLFLDEPTSGLDSTSAHSVIEKVHHIARSGSTVILTIHQPSSRIQLLLDHLIILARGQLMFQGSPKDVSLHLGRMGRKVPMGENSIEYLIDVIQEYDQSDYGVDALAEFARTGMRPPALSDEEMSASDISPFPTPPRPNRRKKEEHRNKRNGKRLPLETSVNDPDEFDRSLRSPYNNNVSRSWTASASGGVMRTLNFTPSRQRNDKRTQNPAISSPAYYTDSREILPGTPTPHSSDYTVNEEDYVTPKVGPNSLGYDLGPKFTNSFLSETVILMRRNFKNILRTPELFLSRLMVLTVMGIMMATMFMNPREDLQGITNRLSFFIFTVCLFFFSSNDAVPAFIQERFIFIRETSHNAYRASSYTIAGVITYLPFLALQSSVYAGIVWKALRLRGAFYYFLIVLYVSLLSTNSFVVFVSSVVPNYILGYAAVIAFTALFFLFCGYFLNSHDIPSYWNWMNKISTITYPYEGLLMNQYQTPNVFGVTQQGQNITGNGILRSLNISTHGSEKWNRVYVMLGWAAFYRILFYIVLRFFSKNQRS</sequence>
<comment type="caution">
    <text evidence="19">The sequence shown here is derived from an EMBL/GenBank/DDBJ whole genome shotgun (WGS) entry which is preliminary data.</text>
</comment>
<feature type="transmembrane region" description="Helical" evidence="17">
    <location>
        <begin position="618"/>
        <end position="639"/>
    </location>
</feature>
<dbReference type="PANTHER" id="PTHR48041:SF20">
    <property type="entry name" value="ABC TRANSPORTER G FAMILY MEMBER STR2"/>
    <property type="match status" value="1"/>
</dbReference>
<keyword evidence="9 17" id="KW-1133">Transmembrane helix</keyword>
<dbReference type="FunFam" id="3.40.50.300:FF:001556">
    <property type="entry name" value="ABC transporter G family member 6"/>
    <property type="match status" value="1"/>
</dbReference>
<feature type="domain" description="ABC transporter" evidence="18">
    <location>
        <begin position="25"/>
        <end position="275"/>
    </location>
</feature>
<dbReference type="PROSITE" id="PS50893">
    <property type="entry name" value="ABC_TRANSPORTER_2"/>
    <property type="match status" value="1"/>
</dbReference>
<feature type="transmembrane region" description="Helical" evidence="17">
    <location>
        <begin position="556"/>
        <end position="578"/>
    </location>
</feature>
<dbReference type="CDD" id="cd03213">
    <property type="entry name" value="ABCG_EPDR"/>
    <property type="match status" value="1"/>
</dbReference>
<feature type="compositionally biased region" description="Basic residues" evidence="16">
    <location>
        <begin position="332"/>
        <end position="347"/>
    </location>
</feature>
<dbReference type="InterPro" id="IPR017871">
    <property type="entry name" value="ABC_transporter-like_CS"/>
</dbReference>
<evidence type="ECO:0000256" key="6">
    <source>
        <dbReference type="ARBA" id="ARBA00022801"/>
    </source>
</evidence>
<organism evidence="19 20">
    <name type="scientific">Erythroxylum novogranatense</name>
    <dbReference type="NCBI Taxonomy" id="1862640"/>
    <lineage>
        <taxon>Eukaryota</taxon>
        <taxon>Viridiplantae</taxon>
        <taxon>Streptophyta</taxon>
        <taxon>Embryophyta</taxon>
        <taxon>Tracheophyta</taxon>
        <taxon>Spermatophyta</taxon>
        <taxon>Magnoliopsida</taxon>
        <taxon>eudicotyledons</taxon>
        <taxon>Gunneridae</taxon>
        <taxon>Pentapetalae</taxon>
        <taxon>rosids</taxon>
        <taxon>fabids</taxon>
        <taxon>Malpighiales</taxon>
        <taxon>Erythroxylaceae</taxon>
        <taxon>Erythroxylum</taxon>
    </lineage>
</organism>
<feature type="transmembrane region" description="Helical" evidence="17">
    <location>
        <begin position="590"/>
        <end position="612"/>
    </location>
</feature>
<dbReference type="GO" id="GO:0009610">
    <property type="term" value="P:response to symbiotic fungus"/>
    <property type="evidence" value="ECO:0007669"/>
    <property type="project" value="UniProtKB-ARBA"/>
</dbReference>
<keyword evidence="10 17" id="KW-0472">Membrane</keyword>
<feature type="region of interest" description="Disordered" evidence="16">
    <location>
        <begin position="390"/>
        <end position="433"/>
    </location>
</feature>
<keyword evidence="11" id="KW-0325">Glycoprotein</keyword>
<evidence type="ECO:0000256" key="12">
    <source>
        <dbReference type="ARBA" id="ARBA00061310"/>
    </source>
</evidence>
<evidence type="ECO:0000256" key="10">
    <source>
        <dbReference type="ARBA" id="ARBA00023136"/>
    </source>
</evidence>
<dbReference type="GO" id="GO:0005524">
    <property type="term" value="F:ATP binding"/>
    <property type="evidence" value="ECO:0007669"/>
    <property type="project" value="UniProtKB-KW"/>
</dbReference>
<dbReference type="SMART" id="SM00382">
    <property type="entry name" value="AAA"/>
    <property type="match status" value="1"/>
</dbReference>
<evidence type="ECO:0000256" key="9">
    <source>
        <dbReference type="ARBA" id="ARBA00022989"/>
    </source>
</evidence>
<evidence type="ECO:0000256" key="1">
    <source>
        <dbReference type="ARBA" id="ARBA00004651"/>
    </source>
</evidence>
<proteinExistence type="inferred from homology"/>
<feature type="transmembrane region" description="Helical" evidence="17">
    <location>
        <begin position="706"/>
        <end position="727"/>
    </location>
</feature>
<gene>
    <name evidence="19" type="ORF">K2173_002567</name>
</gene>